<protein>
    <submittedName>
        <fullName evidence="9">M48 family metalloprotease</fullName>
        <ecNumber evidence="9">3.4.24.-</ecNumber>
    </submittedName>
</protein>
<dbReference type="InterPro" id="IPR001915">
    <property type="entry name" value="Peptidase_M48"/>
</dbReference>
<dbReference type="Gene3D" id="3.30.2010.10">
    <property type="entry name" value="Metalloproteases ('zincins'), catalytic domain"/>
    <property type="match status" value="1"/>
</dbReference>
<keyword evidence="5" id="KW-0862">Zinc</keyword>
<accession>A0A956NGJ8</accession>
<evidence type="ECO:0000313" key="10">
    <source>
        <dbReference type="Proteomes" id="UP000739538"/>
    </source>
</evidence>
<dbReference type="Gene3D" id="3.40.10.10">
    <property type="entry name" value="DNA Methylphosphotriester Repair Domain"/>
    <property type="match status" value="1"/>
</dbReference>
<gene>
    <name evidence="9" type="ORF">KDA27_24630</name>
</gene>
<dbReference type="SUPFAM" id="SSF57884">
    <property type="entry name" value="Ada DNA repair protein, N-terminal domain (N-Ada 10)"/>
    <property type="match status" value="1"/>
</dbReference>
<dbReference type="EMBL" id="JAGQHS010000245">
    <property type="protein sequence ID" value="MCA9759002.1"/>
    <property type="molecule type" value="Genomic_DNA"/>
</dbReference>
<evidence type="ECO:0000256" key="4">
    <source>
        <dbReference type="ARBA" id="ARBA00022801"/>
    </source>
</evidence>
<evidence type="ECO:0000256" key="2">
    <source>
        <dbReference type="ARBA" id="ARBA00022670"/>
    </source>
</evidence>
<evidence type="ECO:0000256" key="7">
    <source>
        <dbReference type="SAM" id="SignalP"/>
    </source>
</evidence>
<dbReference type="InterPro" id="IPR035451">
    <property type="entry name" value="Ada-like_dom_sf"/>
</dbReference>
<reference evidence="9" key="1">
    <citation type="submission" date="2020-04" db="EMBL/GenBank/DDBJ databases">
        <authorList>
            <person name="Zhang T."/>
        </authorList>
    </citation>
    <scope>NUCLEOTIDE SEQUENCE</scope>
    <source>
        <strain evidence="9">HKST-UBA02</strain>
    </source>
</reference>
<dbReference type="EC" id="3.4.24.-" evidence="9"/>
<keyword evidence="4 9" id="KW-0378">Hydrolase</keyword>
<dbReference type="GO" id="GO:0004222">
    <property type="term" value="F:metalloendopeptidase activity"/>
    <property type="evidence" value="ECO:0007669"/>
    <property type="project" value="InterPro"/>
</dbReference>
<feature type="domain" description="Peptidase M48" evidence="8">
    <location>
        <begin position="226"/>
        <end position="296"/>
    </location>
</feature>
<keyword evidence="2" id="KW-0645">Protease</keyword>
<evidence type="ECO:0000259" key="8">
    <source>
        <dbReference type="Pfam" id="PF01435"/>
    </source>
</evidence>
<sequence>MTTRTSLLFLAVLVPLLGALPAQARVSDNQAKQFIELFNEQPRAVRAGHELLPVNYVEYEGDSYGFAVSRRLARLAEAGETFRILRLNKKTQYLVIELESATEARVRIPIYSNDQVEQSLLDQVFPRVLQALFDFGAEPRAPAVVGHRSSHLYHLGTCNHLPQESLRVDFASASEASAQGMKPCRACYPHEVVLPYDHYTTTRAAAIESARLFELAHPRVDDAAIQEQVQEAGERVLERFPIGLAGFEYRFTAVHSELPNAYSFPTGFVYVTDALLDIVEDPMELEFVLAHEVAHCELLLPPVRVSKPEEAPVYPYDFVRKWWFDRGETVSDLLAVTYLNRRFGDVEVVAGAASILSKLQFFHEAGAIDEFRTHPSFADRRALFDMQKFEPFLMSPTFDWAPYLNRDQETFVVEILGRSVDENNSYVFATVEASDLVNDPWDLRSNSTLGALVSDSGLRVSLSVDEYGAIIGPGETALLKLRFGARDDFAKFDPSSTTFAYEKPNYSDGVPE</sequence>
<feature type="signal peptide" evidence="7">
    <location>
        <begin position="1"/>
        <end position="24"/>
    </location>
</feature>
<evidence type="ECO:0000256" key="1">
    <source>
        <dbReference type="ARBA" id="ARBA00001947"/>
    </source>
</evidence>
<dbReference type="Proteomes" id="UP000739538">
    <property type="component" value="Unassembled WGS sequence"/>
</dbReference>
<organism evidence="9 10">
    <name type="scientific">Eiseniibacteriota bacterium</name>
    <dbReference type="NCBI Taxonomy" id="2212470"/>
    <lineage>
        <taxon>Bacteria</taxon>
        <taxon>Candidatus Eiseniibacteriota</taxon>
    </lineage>
</organism>
<feature type="chain" id="PRO_5036946949" evidence="7">
    <location>
        <begin position="25"/>
        <end position="512"/>
    </location>
</feature>
<dbReference type="PANTHER" id="PTHR22726">
    <property type="entry name" value="METALLOENDOPEPTIDASE OMA1"/>
    <property type="match status" value="1"/>
</dbReference>
<name>A0A956NGJ8_UNCEI</name>
<evidence type="ECO:0000313" key="9">
    <source>
        <dbReference type="EMBL" id="MCA9759002.1"/>
    </source>
</evidence>
<comment type="caution">
    <text evidence="9">The sequence shown here is derived from an EMBL/GenBank/DDBJ whole genome shotgun (WGS) entry which is preliminary data.</text>
</comment>
<dbReference type="GO" id="GO:0016020">
    <property type="term" value="C:membrane"/>
    <property type="evidence" value="ECO:0007669"/>
    <property type="project" value="TreeGrafter"/>
</dbReference>
<keyword evidence="3" id="KW-0479">Metal-binding</keyword>
<evidence type="ECO:0000256" key="5">
    <source>
        <dbReference type="ARBA" id="ARBA00022833"/>
    </source>
</evidence>
<evidence type="ECO:0000256" key="6">
    <source>
        <dbReference type="ARBA" id="ARBA00023049"/>
    </source>
</evidence>
<comment type="cofactor">
    <cofactor evidence="1">
        <name>Zn(2+)</name>
        <dbReference type="ChEBI" id="CHEBI:29105"/>
    </cofactor>
</comment>
<keyword evidence="6 9" id="KW-0482">Metalloprotease</keyword>
<evidence type="ECO:0000256" key="3">
    <source>
        <dbReference type="ARBA" id="ARBA00022723"/>
    </source>
</evidence>
<dbReference type="GO" id="GO:0046872">
    <property type="term" value="F:metal ion binding"/>
    <property type="evidence" value="ECO:0007669"/>
    <property type="project" value="UniProtKB-KW"/>
</dbReference>
<dbReference type="AlphaFoldDB" id="A0A956NGJ8"/>
<dbReference type="GO" id="GO:0051603">
    <property type="term" value="P:proteolysis involved in protein catabolic process"/>
    <property type="evidence" value="ECO:0007669"/>
    <property type="project" value="TreeGrafter"/>
</dbReference>
<reference evidence="9" key="2">
    <citation type="journal article" date="2021" name="Microbiome">
        <title>Successional dynamics and alternative stable states in a saline activated sludge microbial community over 9 years.</title>
        <authorList>
            <person name="Wang Y."/>
            <person name="Ye J."/>
            <person name="Ju F."/>
            <person name="Liu L."/>
            <person name="Boyd J.A."/>
            <person name="Deng Y."/>
            <person name="Parks D.H."/>
            <person name="Jiang X."/>
            <person name="Yin X."/>
            <person name="Woodcroft B.J."/>
            <person name="Tyson G.W."/>
            <person name="Hugenholtz P."/>
            <person name="Polz M.F."/>
            <person name="Zhang T."/>
        </authorList>
    </citation>
    <scope>NUCLEOTIDE SEQUENCE</scope>
    <source>
        <strain evidence="9">HKST-UBA02</strain>
    </source>
</reference>
<dbReference type="InterPro" id="IPR051156">
    <property type="entry name" value="Mito/Outer_Membr_Metalloprot"/>
</dbReference>
<keyword evidence="7" id="KW-0732">Signal</keyword>
<proteinExistence type="predicted"/>
<dbReference type="Pfam" id="PF01435">
    <property type="entry name" value="Peptidase_M48"/>
    <property type="match status" value="1"/>
</dbReference>
<dbReference type="PANTHER" id="PTHR22726:SF1">
    <property type="entry name" value="METALLOENDOPEPTIDASE OMA1, MITOCHONDRIAL"/>
    <property type="match status" value="1"/>
</dbReference>